<dbReference type="Gene3D" id="3.40.50.300">
    <property type="entry name" value="P-loop containing nucleotide triphosphate hydrolases"/>
    <property type="match status" value="2"/>
</dbReference>
<comment type="caution">
    <text evidence="11">The sequence shown here is derived from an EMBL/GenBank/DDBJ whole genome shotgun (WGS) entry which is preliminary data.</text>
</comment>
<keyword evidence="4" id="KW-0378">Hydrolase</keyword>
<dbReference type="Pfam" id="PF21445">
    <property type="entry name" value="ADDB_N"/>
    <property type="match status" value="1"/>
</dbReference>
<feature type="domain" description="PD-(D/E)XK endonuclease-like" evidence="9">
    <location>
        <begin position="729"/>
        <end position="1031"/>
    </location>
</feature>
<proteinExistence type="predicted"/>
<name>A0A0W8FZF6_9ZZZZ</name>
<dbReference type="GO" id="GO:0006281">
    <property type="term" value="P:DNA repair"/>
    <property type="evidence" value="ECO:0007669"/>
    <property type="project" value="UniProtKB-KW"/>
</dbReference>
<evidence type="ECO:0000256" key="1">
    <source>
        <dbReference type="ARBA" id="ARBA00022722"/>
    </source>
</evidence>
<dbReference type="PANTHER" id="PTHR30591:SF1">
    <property type="entry name" value="RECBCD ENZYME SUBUNIT RECC"/>
    <property type="match status" value="1"/>
</dbReference>
<dbReference type="GO" id="GO:0006310">
    <property type="term" value="P:DNA recombination"/>
    <property type="evidence" value="ECO:0007669"/>
    <property type="project" value="TreeGrafter"/>
</dbReference>
<keyword evidence="5" id="KW-0269">Exonuclease</keyword>
<sequence>MILTKDKITSIDLLGLINKKIKSGQTKKLLIIVPTNRKLRSVKKEIIDLSPNQTVTKINIETLSTLSQKLIESIETFIPLSEAASSVLIKHAAEKVKLRYFVNYRGSIPNGTLDRIKNVISEYKRHGITPERLLNETETLESSEKLKAEDIAEIFKNYIELTDKINALEIGDIYEKLKYKDFTDSFIMQYQDLENIVLLGFDQFSIPEIKIIDRISEIVNHKLFIDFDYYKFNSLIFDHLEDTYKMLEKFGFNKIEDDSVYEFSDFIQIIREKLFLNPGKVSIAKFKKNITVIKGRNTEEEIELIAKQIKTLIIDEKVEPNKICVVFNLISDFSPLVRDVFERFGIPFNLTDRTSLDQSPPIISIINLLEIAENDFYYKNIFRAFSGRFLNSLEINTVNLNLVASKLKIVSGYQNWLRTIENEIENHSDEDEKISIDRLRLAIDDLKRIEEILKPFTQKLTPSEFFNTLNKFITKSSLSLAVLEGHPDYREEDIAALTTFIETIEEILHLIEKQNSQEKKYSLNFYLDQIKTACSWARFNVKGRSDYGVLVTSIDEIRGLDFDYLFIAGLNDGIFPTRYKPEIFFSGSFVKKEIIHQTEERYHFYQALAAWRNQLYLSYSSIGDDRELVESNFLKDFLGLFDVKEITYNSFNGIAFSDEELQINMGRQINFDESKVSTELDYRNLKRKIDASKRRINFPHEEFTYNGFVTLNGNEKTKESLQEFVNREYSISQLETYAKCPFKYFLQYILRVSEIGEPTEEVEPVEIGSIMHKILFEFYNEMRKEKIVIQNCSDAEFAIAEKLIFEIAEKNIDSPLFASELSFYERERITGINGNRQESILYKFLIKERENSDNSIPSYFEVAFGNIKSKIKDAFLSSSEPIIGGNIKFRGKIDRIDVDTENNSFDIVDYKLSLTSKPAQADIQEGISLQLPLYLFAAKKLFERNEISLSPSEVYLYSLKFNEENFGKNRISLVSKKAENKEEEIENLLGETIKKIELYVERIIKGEFPLTSLKSREKKVCGNCDYRKICRIDETDL</sequence>
<keyword evidence="2" id="KW-0547">Nucleotide-binding</keyword>
<dbReference type="PANTHER" id="PTHR30591">
    <property type="entry name" value="RECBCD ENZYME SUBUNIT RECC"/>
    <property type="match status" value="1"/>
</dbReference>
<dbReference type="InterPro" id="IPR038726">
    <property type="entry name" value="PDDEXK_AddAB-type"/>
</dbReference>
<dbReference type="InterPro" id="IPR011604">
    <property type="entry name" value="PDDEXK-like_dom_sf"/>
</dbReference>
<evidence type="ECO:0000256" key="5">
    <source>
        <dbReference type="ARBA" id="ARBA00022839"/>
    </source>
</evidence>
<dbReference type="GO" id="GO:0004527">
    <property type="term" value="F:exonuclease activity"/>
    <property type="evidence" value="ECO:0007669"/>
    <property type="project" value="UniProtKB-KW"/>
</dbReference>
<dbReference type="AlphaFoldDB" id="A0A0W8FZF6"/>
<keyword evidence="1" id="KW-0540">Nuclease</keyword>
<evidence type="ECO:0000256" key="6">
    <source>
        <dbReference type="ARBA" id="ARBA00022840"/>
    </source>
</evidence>
<dbReference type="Gene3D" id="3.90.320.10">
    <property type="match status" value="1"/>
</dbReference>
<protein>
    <submittedName>
        <fullName evidence="11">Uncharacterized protein</fullName>
    </submittedName>
</protein>
<evidence type="ECO:0000256" key="2">
    <source>
        <dbReference type="ARBA" id="ARBA00022741"/>
    </source>
</evidence>
<dbReference type="InterPro" id="IPR027417">
    <property type="entry name" value="P-loop_NTPase"/>
</dbReference>
<evidence type="ECO:0000256" key="4">
    <source>
        <dbReference type="ARBA" id="ARBA00022801"/>
    </source>
</evidence>
<evidence type="ECO:0000256" key="7">
    <source>
        <dbReference type="ARBA" id="ARBA00023125"/>
    </source>
</evidence>
<dbReference type="Pfam" id="PF12705">
    <property type="entry name" value="PDDEXK_1"/>
    <property type="match status" value="1"/>
</dbReference>
<reference evidence="11" key="1">
    <citation type="journal article" date="2015" name="Proc. Natl. Acad. Sci. U.S.A.">
        <title>Networks of energetic and metabolic interactions define dynamics in microbial communities.</title>
        <authorList>
            <person name="Embree M."/>
            <person name="Liu J.K."/>
            <person name="Al-Bassam M.M."/>
            <person name="Zengler K."/>
        </authorList>
    </citation>
    <scope>NUCLEOTIDE SEQUENCE</scope>
</reference>
<gene>
    <name evidence="11" type="ORF">ASZ90_004002</name>
</gene>
<keyword evidence="6" id="KW-0067">ATP-binding</keyword>
<feature type="domain" description="ATP-dependent helicase/deoxyribonuclease subunit B N-terminal" evidence="10">
    <location>
        <begin position="16"/>
        <end position="247"/>
    </location>
</feature>
<evidence type="ECO:0000256" key="8">
    <source>
        <dbReference type="ARBA" id="ARBA00023204"/>
    </source>
</evidence>
<dbReference type="InterPro" id="IPR049035">
    <property type="entry name" value="ADDB_N"/>
</dbReference>
<evidence type="ECO:0000256" key="3">
    <source>
        <dbReference type="ARBA" id="ARBA00022763"/>
    </source>
</evidence>
<dbReference type="GO" id="GO:0003677">
    <property type="term" value="F:DNA binding"/>
    <property type="evidence" value="ECO:0007669"/>
    <property type="project" value="UniProtKB-KW"/>
</dbReference>
<dbReference type="GO" id="GO:0005524">
    <property type="term" value="F:ATP binding"/>
    <property type="evidence" value="ECO:0007669"/>
    <property type="project" value="UniProtKB-KW"/>
</dbReference>
<dbReference type="EMBL" id="LNQE01000521">
    <property type="protein sequence ID" value="KUG26169.1"/>
    <property type="molecule type" value="Genomic_DNA"/>
</dbReference>
<dbReference type="GO" id="GO:0004386">
    <property type="term" value="F:helicase activity"/>
    <property type="evidence" value="ECO:0007669"/>
    <property type="project" value="UniProtKB-KW"/>
</dbReference>
<evidence type="ECO:0000259" key="9">
    <source>
        <dbReference type="Pfam" id="PF12705"/>
    </source>
</evidence>
<evidence type="ECO:0000259" key="10">
    <source>
        <dbReference type="Pfam" id="PF21445"/>
    </source>
</evidence>
<dbReference type="SUPFAM" id="SSF52540">
    <property type="entry name" value="P-loop containing nucleoside triphosphate hydrolases"/>
    <property type="match status" value="1"/>
</dbReference>
<evidence type="ECO:0000313" key="11">
    <source>
        <dbReference type="EMBL" id="KUG26169.1"/>
    </source>
</evidence>
<keyword evidence="3" id="KW-0227">DNA damage</keyword>
<keyword evidence="8" id="KW-0234">DNA repair</keyword>
<organism evidence="11">
    <name type="scientific">hydrocarbon metagenome</name>
    <dbReference type="NCBI Taxonomy" id="938273"/>
    <lineage>
        <taxon>unclassified sequences</taxon>
        <taxon>metagenomes</taxon>
        <taxon>ecological metagenomes</taxon>
    </lineage>
</organism>
<keyword evidence="7" id="KW-0238">DNA-binding</keyword>
<accession>A0A0W8FZF6</accession>